<evidence type="ECO:0000313" key="2">
    <source>
        <dbReference type="EMBL" id="MFC6792712.1"/>
    </source>
</evidence>
<evidence type="ECO:0000256" key="1">
    <source>
        <dbReference type="SAM" id="MobiDB-lite"/>
    </source>
</evidence>
<protein>
    <recommendedName>
        <fullName evidence="4">DUF1376 domain-containing protein</fullName>
    </recommendedName>
</protein>
<evidence type="ECO:0008006" key="4">
    <source>
        <dbReference type="Google" id="ProtNLM"/>
    </source>
</evidence>
<name>A0ABW2BQJ3_9HYPH</name>
<sequence length="208" mass="23260">MARIRSIHPGWFTDEAWVSVSFEARLLGIGLWTECDDQGVFEWKPITIKMRLFPADNLDMAALLAELADADLIRQFSAGGKKYGAVRNFCRFQRPKKPRPVHPINGEFRTYVGSDKPSGELDDIEDEAGGELEEVQPVPIPQKAEKSKQMEVEEEGERNRREKIPAPVVRAIVREASSLPRPRRPCPTSPNSAYGCEARSAQSPSSPT</sequence>
<proteinExistence type="predicted"/>
<reference evidence="3" key="1">
    <citation type="journal article" date="2019" name="Int. J. Syst. Evol. Microbiol.">
        <title>The Global Catalogue of Microorganisms (GCM) 10K type strain sequencing project: providing services to taxonomists for standard genome sequencing and annotation.</title>
        <authorList>
            <consortium name="The Broad Institute Genomics Platform"/>
            <consortium name="The Broad Institute Genome Sequencing Center for Infectious Disease"/>
            <person name="Wu L."/>
            <person name="Ma J."/>
        </authorList>
    </citation>
    <scope>NUCLEOTIDE SEQUENCE [LARGE SCALE GENOMIC DNA]</scope>
    <source>
        <strain evidence="3">CCUG 48316</strain>
    </source>
</reference>
<accession>A0ABW2BQJ3</accession>
<evidence type="ECO:0000313" key="3">
    <source>
        <dbReference type="Proteomes" id="UP001596292"/>
    </source>
</evidence>
<dbReference type="EMBL" id="JBHSWN010000001">
    <property type="protein sequence ID" value="MFC6792712.1"/>
    <property type="molecule type" value="Genomic_DNA"/>
</dbReference>
<dbReference type="RefSeq" id="WP_378974909.1">
    <property type="nucleotide sequence ID" value="NZ_JBHSWN010000001.1"/>
</dbReference>
<dbReference type="Proteomes" id="UP001596292">
    <property type="component" value="Unassembled WGS sequence"/>
</dbReference>
<keyword evidence="3" id="KW-1185">Reference proteome</keyword>
<organism evidence="2 3">
    <name type="scientific">Methylobacterium komagatae</name>
    <dbReference type="NCBI Taxonomy" id="374425"/>
    <lineage>
        <taxon>Bacteria</taxon>
        <taxon>Pseudomonadati</taxon>
        <taxon>Pseudomonadota</taxon>
        <taxon>Alphaproteobacteria</taxon>
        <taxon>Hyphomicrobiales</taxon>
        <taxon>Methylobacteriaceae</taxon>
        <taxon>Methylobacterium</taxon>
    </lineage>
</organism>
<feature type="region of interest" description="Disordered" evidence="1">
    <location>
        <begin position="130"/>
        <end position="208"/>
    </location>
</feature>
<feature type="compositionally biased region" description="Basic and acidic residues" evidence="1">
    <location>
        <begin position="143"/>
        <end position="164"/>
    </location>
</feature>
<comment type="caution">
    <text evidence="2">The sequence shown here is derived from an EMBL/GenBank/DDBJ whole genome shotgun (WGS) entry which is preliminary data.</text>
</comment>
<gene>
    <name evidence="2" type="ORF">ACFQE0_26030</name>
</gene>